<comment type="caution">
    <text evidence="3">The sequence shown here is derived from an EMBL/GenBank/DDBJ whole genome shotgun (WGS) entry which is preliminary data.</text>
</comment>
<evidence type="ECO:0000259" key="2">
    <source>
        <dbReference type="Pfam" id="PF17684"/>
    </source>
</evidence>
<reference evidence="3" key="1">
    <citation type="submission" date="2023-05" db="EMBL/GenBank/DDBJ databases">
        <title>Nepenthes gracilis genome sequencing.</title>
        <authorList>
            <person name="Fukushima K."/>
        </authorList>
    </citation>
    <scope>NUCLEOTIDE SEQUENCE</scope>
    <source>
        <strain evidence="3">SING2019-196</strain>
    </source>
</reference>
<dbReference type="Gene3D" id="1.20.5.440">
    <property type="entry name" value="ATP synthase delta/epsilon subunit, C-terminal domain"/>
    <property type="match status" value="1"/>
</dbReference>
<dbReference type="Pfam" id="PF17684">
    <property type="entry name" value="SCAB-PH"/>
    <property type="match status" value="1"/>
</dbReference>
<proteinExistence type="predicted"/>
<dbReference type="EMBL" id="BSYO01000001">
    <property type="protein sequence ID" value="GMG99974.1"/>
    <property type="molecule type" value="Genomic_DNA"/>
</dbReference>
<dbReference type="InterPro" id="IPR032009">
    <property type="entry name" value="SCAB_CC"/>
</dbReference>
<dbReference type="AlphaFoldDB" id="A0AAD3RY14"/>
<keyword evidence="4" id="KW-1185">Reference proteome</keyword>
<evidence type="ECO:0000313" key="4">
    <source>
        <dbReference type="Proteomes" id="UP001279734"/>
    </source>
</evidence>
<accession>A0AAD3RY14</accession>
<gene>
    <name evidence="3" type="ORF">Nepgr_001814</name>
</gene>
<dbReference type="Proteomes" id="UP001279734">
    <property type="component" value="Unassembled WGS sequence"/>
</dbReference>
<feature type="domain" description="Stomatal closure-related actin-binding protein PH" evidence="2">
    <location>
        <begin position="104"/>
        <end position="131"/>
    </location>
</feature>
<evidence type="ECO:0000313" key="3">
    <source>
        <dbReference type="EMBL" id="GMG99974.1"/>
    </source>
</evidence>
<sequence>MGRQYCLRMLSCERMPSCLNSSNVNRFVTLPANSRRGWPLLAKLKEADSLEKHLLLKKLRDALEAIRGHVTDENKDDVEVFLAMTTVWNQRRWKCYSPSIYLASKTLAFESERDRIAAIRLAQGFAFDCNFA</sequence>
<dbReference type="InterPro" id="IPR039640">
    <property type="entry name" value="SCAB"/>
</dbReference>
<feature type="domain" description="Stomatal closure-related actin-binding protein coiled-coil" evidence="1">
    <location>
        <begin position="49"/>
        <end position="86"/>
    </location>
</feature>
<dbReference type="Pfam" id="PF16712">
    <property type="entry name" value="SCAB_CC"/>
    <property type="match status" value="1"/>
</dbReference>
<protein>
    <submittedName>
        <fullName evidence="3">Uncharacterized protein</fullName>
    </submittedName>
</protein>
<dbReference type="InterPro" id="IPR041144">
    <property type="entry name" value="SCAB-PH"/>
</dbReference>
<dbReference type="GO" id="GO:0007015">
    <property type="term" value="P:actin filament organization"/>
    <property type="evidence" value="ECO:0007669"/>
    <property type="project" value="InterPro"/>
</dbReference>
<organism evidence="3 4">
    <name type="scientific">Nepenthes gracilis</name>
    <name type="common">Slender pitcher plant</name>
    <dbReference type="NCBI Taxonomy" id="150966"/>
    <lineage>
        <taxon>Eukaryota</taxon>
        <taxon>Viridiplantae</taxon>
        <taxon>Streptophyta</taxon>
        <taxon>Embryophyta</taxon>
        <taxon>Tracheophyta</taxon>
        <taxon>Spermatophyta</taxon>
        <taxon>Magnoliopsida</taxon>
        <taxon>eudicotyledons</taxon>
        <taxon>Gunneridae</taxon>
        <taxon>Pentapetalae</taxon>
        <taxon>Caryophyllales</taxon>
        <taxon>Nepenthaceae</taxon>
        <taxon>Nepenthes</taxon>
    </lineage>
</organism>
<dbReference type="Gene3D" id="2.30.29.140">
    <property type="match status" value="1"/>
</dbReference>
<evidence type="ECO:0000259" key="1">
    <source>
        <dbReference type="Pfam" id="PF16712"/>
    </source>
</evidence>
<dbReference type="GO" id="GO:0003779">
    <property type="term" value="F:actin binding"/>
    <property type="evidence" value="ECO:0007669"/>
    <property type="project" value="InterPro"/>
</dbReference>
<dbReference type="PANTHER" id="PTHR31172">
    <property type="entry name" value="STOMATAL CLOSURE-RELATED ACTIN-BINDING PROTEIN 1"/>
    <property type="match status" value="1"/>
</dbReference>
<dbReference type="PANTHER" id="PTHR31172:SF3">
    <property type="entry name" value="STOMATAL CLOSURE-RELATED ACTIN-BINDING PROTEIN 1"/>
    <property type="match status" value="1"/>
</dbReference>
<dbReference type="GO" id="GO:0010119">
    <property type="term" value="P:regulation of stomatal movement"/>
    <property type="evidence" value="ECO:0007669"/>
    <property type="project" value="InterPro"/>
</dbReference>
<name>A0AAD3RY14_NEPGR</name>